<reference evidence="1 2" key="1">
    <citation type="journal article" date="2016" name="PLoS ONE">
        <title>Whole-Genome Sequence Analysis of Bombella intestini LMG 28161T, a Novel Acetic Acid Bacterium Isolated from the Crop of a Red-Tailed Bumble Bee, Bombus lapidarius.</title>
        <authorList>
            <person name="Li L."/>
            <person name="Illeghems K."/>
            <person name="Van Kerrebroeck S."/>
            <person name="Borremans W."/>
            <person name="Cleenwerck I."/>
            <person name="Smagghe G."/>
            <person name="De Vuyst L."/>
            <person name="Vandamme P."/>
        </authorList>
    </citation>
    <scope>NUCLEOTIDE SEQUENCE [LARGE SCALE GENOMIC DNA]</scope>
    <source>
        <strain evidence="1 2">R-52487</strain>
    </source>
</reference>
<comment type="caution">
    <text evidence="1">The sequence shown here is derived from an EMBL/GenBank/DDBJ whole genome shotgun (WGS) entry which is preliminary data.</text>
</comment>
<evidence type="ECO:0000313" key="1">
    <source>
        <dbReference type="EMBL" id="OOL19919.1"/>
    </source>
</evidence>
<name>A0A1S8GS67_9PROT</name>
<gene>
    <name evidence="1" type="ORF">AL01_02980</name>
</gene>
<evidence type="ECO:0008006" key="3">
    <source>
        <dbReference type="Google" id="ProtNLM"/>
    </source>
</evidence>
<organism evidence="1 2">
    <name type="scientific">Bombella intestini</name>
    <dbReference type="NCBI Taxonomy" id="1539051"/>
    <lineage>
        <taxon>Bacteria</taxon>
        <taxon>Pseudomonadati</taxon>
        <taxon>Pseudomonadota</taxon>
        <taxon>Alphaproteobacteria</taxon>
        <taxon>Acetobacterales</taxon>
        <taxon>Acetobacteraceae</taxon>
        <taxon>Bombella</taxon>
    </lineage>
</organism>
<dbReference type="AlphaFoldDB" id="A0A1S8GS67"/>
<dbReference type="STRING" id="1539051.AL01_02980"/>
<dbReference type="Proteomes" id="UP000200980">
    <property type="component" value="Unassembled WGS sequence"/>
</dbReference>
<protein>
    <recommendedName>
        <fullName evidence="3">Lipoprotein</fullName>
    </recommendedName>
</protein>
<accession>A0A1S8GS67</accession>
<proteinExistence type="predicted"/>
<keyword evidence="2" id="KW-1185">Reference proteome</keyword>
<dbReference type="OrthoDB" id="7284342at2"/>
<sequence length="200" mass="21852">MPAFSPSSRIFSRLAAGLGSLMLVGLLSGCEDVDTTNTFAPACPKFDVPGQVADRITYDGKGLDAAHRLTSTHILGVQGDCRTGPQDEQKRPMTRVRVSLNLQLERGPAANDNTVTVPYFVAILQDGSIVDKKVFTETVKLPPTVSINHSSTPLRFIDVPTGNNPQISPYSMEIGLQLNHAELDYNRSHLRTAQFHEHVQ</sequence>
<evidence type="ECO:0000313" key="2">
    <source>
        <dbReference type="Proteomes" id="UP000200980"/>
    </source>
</evidence>
<dbReference type="RefSeq" id="WP_143280643.1">
    <property type="nucleotide sequence ID" value="NZ_JATM01000001.1"/>
</dbReference>
<dbReference type="EMBL" id="JATM01000001">
    <property type="protein sequence ID" value="OOL19919.1"/>
    <property type="molecule type" value="Genomic_DNA"/>
</dbReference>